<gene>
    <name evidence="1" type="ORF">NDU88_000638</name>
</gene>
<evidence type="ECO:0000313" key="2">
    <source>
        <dbReference type="Proteomes" id="UP001066276"/>
    </source>
</evidence>
<name>A0AAV7NHS6_PLEWA</name>
<evidence type="ECO:0008006" key="3">
    <source>
        <dbReference type="Google" id="ProtNLM"/>
    </source>
</evidence>
<dbReference type="EMBL" id="JANPWB010000012">
    <property type="protein sequence ID" value="KAJ1112370.1"/>
    <property type="molecule type" value="Genomic_DNA"/>
</dbReference>
<dbReference type="AlphaFoldDB" id="A0AAV7NHS6"/>
<sequence>MLEAELFGFRPGHGTETALVRAVDELRGRADDDQAAISVMLDLSAAFDTMNHKAKRIQPYLQDHSQAVTLSLCRSYLRRIKRSFFAVAQIKVQFREPLPMENELRSSEDVRNLGVNFDAHLSLKKHGNTVAGGWWLLCPIA</sequence>
<dbReference type="Proteomes" id="UP001066276">
    <property type="component" value="Chromosome 8"/>
</dbReference>
<comment type="caution">
    <text evidence="1">The sequence shown here is derived from an EMBL/GenBank/DDBJ whole genome shotgun (WGS) entry which is preliminary data.</text>
</comment>
<protein>
    <recommendedName>
        <fullName evidence="3">Reverse transcriptase domain-containing protein</fullName>
    </recommendedName>
</protein>
<evidence type="ECO:0000313" key="1">
    <source>
        <dbReference type="EMBL" id="KAJ1112370.1"/>
    </source>
</evidence>
<keyword evidence="2" id="KW-1185">Reference proteome</keyword>
<proteinExistence type="predicted"/>
<reference evidence="1" key="1">
    <citation type="journal article" date="2022" name="bioRxiv">
        <title>Sequencing and chromosome-scale assembly of the giantPleurodeles waltlgenome.</title>
        <authorList>
            <person name="Brown T."/>
            <person name="Elewa A."/>
            <person name="Iarovenko S."/>
            <person name="Subramanian E."/>
            <person name="Araus A.J."/>
            <person name="Petzold A."/>
            <person name="Susuki M."/>
            <person name="Suzuki K.-i.T."/>
            <person name="Hayashi T."/>
            <person name="Toyoda A."/>
            <person name="Oliveira C."/>
            <person name="Osipova E."/>
            <person name="Leigh N.D."/>
            <person name="Simon A."/>
            <person name="Yun M.H."/>
        </authorList>
    </citation>
    <scope>NUCLEOTIDE SEQUENCE</scope>
    <source>
        <strain evidence="1">20211129_DDA</strain>
        <tissue evidence="1">Liver</tissue>
    </source>
</reference>
<accession>A0AAV7NHS6</accession>
<organism evidence="1 2">
    <name type="scientific">Pleurodeles waltl</name>
    <name type="common">Iberian ribbed newt</name>
    <dbReference type="NCBI Taxonomy" id="8319"/>
    <lineage>
        <taxon>Eukaryota</taxon>
        <taxon>Metazoa</taxon>
        <taxon>Chordata</taxon>
        <taxon>Craniata</taxon>
        <taxon>Vertebrata</taxon>
        <taxon>Euteleostomi</taxon>
        <taxon>Amphibia</taxon>
        <taxon>Batrachia</taxon>
        <taxon>Caudata</taxon>
        <taxon>Salamandroidea</taxon>
        <taxon>Salamandridae</taxon>
        <taxon>Pleurodelinae</taxon>
        <taxon>Pleurodeles</taxon>
    </lineage>
</organism>